<comment type="similarity">
    <text evidence="1">Belongs to the DinB family.</text>
</comment>
<protein>
    <submittedName>
        <fullName evidence="4">Damage-inducible protein DinB</fullName>
    </submittedName>
</protein>
<feature type="binding site" evidence="3">
    <location>
        <position position="53"/>
    </location>
    <ligand>
        <name>a divalent metal cation</name>
        <dbReference type="ChEBI" id="CHEBI:60240"/>
    </ligand>
</feature>
<feature type="binding site" evidence="3">
    <location>
        <position position="132"/>
    </location>
    <ligand>
        <name>a divalent metal cation</name>
        <dbReference type="ChEBI" id="CHEBI:60240"/>
    </ligand>
</feature>
<organism evidence="4 5">
    <name type="scientific">Flavobacterium magnum</name>
    <dbReference type="NCBI Taxonomy" id="2162713"/>
    <lineage>
        <taxon>Bacteria</taxon>
        <taxon>Pseudomonadati</taxon>
        <taxon>Bacteroidota</taxon>
        <taxon>Flavobacteriia</taxon>
        <taxon>Flavobacteriales</taxon>
        <taxon>Flavobacteriaceae</taxon>
        <taxon>Flavobacterium</taxon>
    </lineage>
</organism>
<dbReference type="RefSeq" id="WP_108373667.1">
    <property type="nucleotide sequence ID" value="NZ_CP028811.1"/>
</dbReference>
<evidence type="ECO:0000313" key="5">
    <source>
        <dbReference type="Proteomes" id="UP000244193"/>
    </source>
</evidence>
<evidence type="ECO:0000256" key="2">
    <source>
        <dbReference type="ARBA" id="ARBA00022723"/>
    </source>
</evidence>
<evidence type="ECO:0000313" key="4">
    <source>
        <dbReference type="EMBL" id="AWA31529.1"/>
    </source>
</evidence>
<reference evidence="4 5" key="1">
    <citation type="submission" date="2018-04" db="EMBL/GenBank/DDBJ databases">
        <title>Genome sequencing of Flavobacterium sp. HYN0048.</title>
        <authorList>
            <person name="Yi H."/>
            <person name="Baek C."/>
        </authorList>
    </citation>
    <scope>NUCLEOTIDE SEQUENCE [LARGE SCALE GENOMIC DNA]</scope>
    <source>
        <strain evidence="4 5">HYN0048</strain>
    </source>
</reference>
<accession>A0A2S0RJ12</accession>
<dbReference type="PANTHER" id="PTHR37302:SF3">
    <property type="entry name" value="DAMAGE-INDUCIBLE PROTEIN DINB"/>
    <property type="match status" value="1"/>
</dbReference>
<feature type="binding site" evidence="3">
    <location>
        <position position="136"/>
    </location>
    <ligand>
        <name>a divalent metal cation</name>
        <dbReference type="ChEBI" id="CHEBI:60240"/>
    </ligand>
</feature>
<dbReference type="PANTHER" id="PTHR37302">
    <property type="entry name" value="SLR1116 PROTEIN"/>
    <property type="match status" value="1"/>
</dbReference>
<dbReference type="Gene3D" id="1.20.120.450">
    <property type="entry name" value="dinb family like domain"/>
    <property type="match status" value="1"/>
</dbReference>
<dbReference type="InterPro" id="IPR034660">
    <property type="entry name" value="DinB/YfiT-like"/>
</dbReference>
<dbReference type="KEGG" id="fmg:HYN48_14195"/>
<dbReference type="Proteomes" id="UP000244193">
    <property type="component" value="Chromosome"/>
</dbReference>
<keyword evidence="5" id="KW-1185">Reference proteome</keyword>
<dbReference type="Pfam" id="PF05163">
    <property type="entry name" value="DinB"/>
    <property type="match status" value="1"/>
</dbReference>
<dbReference type="InterPro" id="IPR007837">
    <property type="entry name" value="DinB"/>
</dbReference>
<sequence length="158" mass="18546">MKSLTRYSKEQYELVKDSRNVLFDYCKTISAEDFINQNSSFGRGGSMRNLLVHIANTYQYWIANVSLRKNIAYDEYETVKNISDTIMLFNVVDEFMSDFFERMDSLTEIQYEISGVKKVSDSFKIFTHVITHEFHHKGQVLSISRHLGYVPIDTDIMR</sequence>
<dbReference type="SUPFAM" id="SSF109854">
    <property type="entry name" value="DinB/YfiT-like putative metalloenzymes"/>
    <property type="match status" value="1"/>
</dbReference>
<gene>
    <name evidence="4" type="ORF">HYN48_14195</name>
</gene>
<name>A0A2S0RJ12_9FLAO</name>
<dbReference type="AlphaFoldDB" id="A0A2S0RJ12"/>
<evidence type="ECO:0000256" key="1">
    <source>
        <dbReference type="ARBA" id="ARBA00008635"/>
    </source>
</evidence>
<dbReference type="EMBL" id="CP028811">
    <property type="protein sequence ID" value="AWA31529.1"/>
    <property type="molecule type" value="Genomic_DNA"/>
</dbReference>
<proteinExistence type="inferred from homology"/>
<keyword evidence="2 3" id="KW-0479">Metal-binding</keyword>
<dbReference type="OrthoDB" id="118635at2"/>
<evidence type="ECO:0000256" key="3">
    <source>
        <dbReference type="PIRSR" id="PIRSR607837-1"/>
    </source>
</evidence>
<dbReference type="GO" id="GO:0046872">
    <property type="term" value="F:metal ion binding"/>
    <property type="evidence" value="ECO:0007669"/>
    <property type="project" value="UniProtKB-KW"/>
</dbReference>